<dbReference type="EMBL" id="UYRU01080365">
    <property type="protein sequence ID" value="VDN30971.1"/>
    <property type="molecule type" value="Genomic_DNA"/>
</dbReference>
<evidence type="ECO:0000259" key="1">
    <source>
        <dbReference type="Pfam" id="PF22965"/>
    </source>
</evidence>
<keyword evidence="3" id="KW-1185">Reference proteome</keyword>
<accession>A0A3P7NIV6</accession>
<dbReference type="InterPro" id="IPR054519">
    <property type="entry name" value="INTS7_C"/>
</dbReference>
<reference evidence="2 3" key="1">
    <citation type="submission" date="2018-11" db="EMBL/GenBank/DDBJ databases">
        <authorList>
            <consortium name="Pathogen Informatics"/>
        </authorList>
    </citation>
    <scope>NUCLEOTIDE SEQUENCE [LARGE SCALE GENOMIC DNA]</scope>
</reference>
<evidence type="ECO:0000313" key="2">
    <source>
        <dbReference type="EMBL" id="VDN30971.1"/>
    </source>
</evidence>
<feature type="domain" description="Integrator complex subunit 7 C-terminal" evidence="1">
    <location>
        <begin position="2"/>
        <end position="121"/>
    </location>
</feature>
<dbReference type="OrthoDB" id="1921953at2759"/>
<sequence length="179" mass="19301">MGLVLNVMGIVSQKSTGVDLVRKVTAAELVMTISGSTGPTSSFTGEDSSLSDFQQTQRRVVPIQREYFHTEFCLTFPRPAQLPEPGSQTSVGGSRSSTASNSELYRVFLEAFLLDANGLRWRLCGTSSAAGVEESILVRVEPRSSAPSVDFTQPISSQNAALLKFEFVAESKTKVSCVI</sequence>
<dbReference type="Proteomes" id="UP000281553">
    <property type="component" value="Unassembled WGS sequence"/>
</dbReference>
<organism evidence="2 3">
    <name type="scientific">Dibothriocephalus latus</name>
    <name type="common">Fish tapeworm</name>
    <name type="synonym">Diphyllobothrium latum</name>
    <dbReference type="NCBI Taxonomy" id="60516"/>
    <lineage>
        <taxon>Eukaryota</taxon>
        <taxon>Metazoa</taxon>
        <taxon>Spiralia</taxon>
        <taxon>Lophotrochozoa</taxon>
        <taxon>Platyhelminthes</taxon>
        <taxon>Cestoda</taxon>
        <taxon>Eucestoda</taxon>
        <taxon>Diphyllobothriidea</taxon>
        <taxon>Diphyllobothriidae</taxon>
        <taxon>Dibothriocephalus</taxon>
    </lineage>
</organism>
<name>A0A3P7NIV6_DIBLA</name>
<protein>
    <recommendedName>
        <fullName evidence="1">Integrator complex subunit 7 C-terminal domain-containing protein</fullName>
    </recommendedName>
</protein>
<proteinExistence type="predicted"/>
<gene>
    <name evidence="2" type="ORF">DILT_LOCUS15656</name>
</gene>
<evidence type="ECO:0000313" key="3">
    <source>
        <dbReference type="Proteomes" id="UP000281553"/>
    </source>
</evidence>
<dbReference type="Pfam" id="PF22965">
    <property type="entry name" value="INTS7_C"/>
    <property type="match status" value="1"/>
</dbReference>
<dbReference type="AlphaFoldDB" id="A0A3P7NIV6"/>